<accession>E7GCY5</accession>
<dbReference type="eggNOG" id="ENOG50330J7">
    <property type="taxonomic scope" value="Bacteria"/>
</dbReference>
<evidence type="ECO:0000313" key="3">
    <source>
        <dbReference type="Proteomes" id="UP000003157"/>
    </source>
</evidence>
<keyword evidence="1" id="KW-0732">Signal</keyword>
<comment type="caution">
    <text evidence="2">The sequence shown here is derived from an EMBL/GenBank/DDBJ whole genome shotgun (WGS) entry which is preliminary data.</text>
</comment>
<proteinExistence type="predicted"/>
<dbReference type="EMBL" id="ADKX01000039">
    <property type="protein sequence ID" value="EFW04344.1"/>
    <property type="molecule type" value="Genomic_DNA"/>
</dbReference>
<dbReference type="STRING" id="100884.GCA_000269565_00279"/>
<name>E7GCY5_9FIRM</name>
<evidence type="ECO:0000256" key="1">
    <source>
        <dbReference type="SAM" id="SignalP"/>
    </source>
</evidence>
<keyword evidence="3" id="KW-1185">Reference proteome</keyword>
<organism evidence="2 3">
    <name type="scientific">Coprobacillus cateniformis</name>
    <dbReference type="NCBI Taxonomy" id="100884"/>
    <lineage>
        <taxon>Bacteria</taxon>
        <taxon>Bacillati</taxon>
        <taxon>Bacillota</taxon>
        <taxon>Erysipelotrichia</taxon>
        <taxon>Erysipelotrichales</taxon>
        <taxon>Coprobacillaceae</taxon>
        <taxon>Coprobacillus</taxon>
    </lineage>
</organism>
<dbReference type="AlphaFoldDB" id="E7GCY5"/>
<evidence type="ECO:0008006" key="4">
    <source>
        <dbReference type="Google" id="ProtNLM"/>
    </source>
</evidence>
<feature type="chain" id="PRO_5003218375" description="Lipoprotein" evidence="1">
    <location>
        <begin position="19"/>
        <end position="157"/>
    </location>
</feature>
<dbReference type="Proteomes" id="UP000003157">
    <property type="component" value="Unassembled WGS sequence"/>
</dbReference>
<reference evidence="2 3" key="1">
    <citation type="submission" date="2010-12" db="EMBL/GenBank/DDBJ databases">
        <title>The Genome Sequence of Coprobacillus sp. strain 29_1.</title>
        <authorList>
            <consortium name="The Broad Institute Genome Sequencing Platform"/>
            <person name="Earl A."/>
            <person name="Ward D."/>
            <person name="Feldgarden M."/>
            <person name="Gevers D."/>
            <person name="Daigneault M."/>
            <person name="Sibley C.D."/>
            <person name="White A."/>
            <person name="Strauss J."/>
            <person name="Allen-Vercoe E."/>
            <person name="Young S.K."/>
            <person name="Zeng Q."/>
            <person name="Gargeya S."/>
            <person name="Fitzgerald M."/>
            <person name="Haas B."/>
            <person name="Abouelleil A."/>
            <person name="Alvarado L."/>
            <person name="Arachchi H.M."/>
            <person name="Berlin A."/>
            <person name="Brown A."/>
            <person name="Chapman S.B."/>
            <person name="Chen Z."/>
            <person name="Dunbar C."/>
            <person name="Freedman E."/>
            <person name="Gearin G."/>
            <person name="Gellesch M."/>
            <person name="Goldberg J."/>
            <person name="Griggs A."/>
            <person name="Gujja S."/>
            <person name="Heilman E."/>
            <person name="Heiman D."/>
            <person name="Howarth C."/>
            <person name="Larson L."/>
            <person name="Lui A."/>
            <person name="MacDonald P.J.P."/>
            <person name="Mehta T."/>
            <person name="Montmayeur A."/>
            <person name="Murphy C."/>
            <person name="Neiman D."/>
            <person name="Pearson M."/>
            <person name="Priest M."/>
            <person name="Roberts A."/>
            <person name="Saif S."/>
            <person name="Shea T."/>
            <person name="Shenoy N."/>
            <person name="Sisk P."/>
            <person name="Stolte C."/>
            <person name="Sykes S."/>
            <person name="White J."/>
            <person name="Yandava C."/>
            <person name="Nusbaum C."/>
            <person name="Birren B."/>
        </authorList>
    </citation>
    <scope>NUCLEOTIDE SEQUENCE [LARGE SCALE GENOMIC DNA]</scope>
    <source>
        <strain evidence="2 3">29_1</strain>
    </source>
</reference>
<evidence type="ECO:0000313" key="2">
    <source>
        <dbReference type="EMBL" id="EFW04344.1"/>
    </source>
</evidence>
<feature type="signal peptide" evidence="1">
    <location>
        <begin position="1"/>
        <end position="18"/>
    </location>
</feature>
<sequence length="157" mass="18575">MRKTILLLLFLVFCSACAASTQEDKQFELYNQLKKELIVREDMDKDIPCRISVIFNPLDNEYRYDIVIDQVQENMYDIMAVAYAHEDDQQICPTIGIFDEDTYSLKVNYINKSEGFYKGIQLSGKCSQKQTIKLYLRYFTDEKREKSVEKYIEVNEE</sequence>
<dbReference type="HOGENOM" id="CLU_1624330_0_0_9"/>
<protein>
    <recommendedName>
        <fullName evidence="4">Lipoprotein</fullName>
    </recommendedName>
</protein>
<dbReference type="RefSeq" id="WP_008789715.1">
    <property type="nucleotide sequence ID" value="NZ_AKCB01000001.1"/>
</dbReference>
<dbReference type="OrthoDB" id="1643759at2"/>
<gene>
    <name evidence="2" type="ORF">HMPREF9488_02627</name>
</gene>
<dbReference type="GeneID" id="78228206"/>